<evidence type="ECO:0000259" key="6">
    <source>
        <dbReference type="Pfam" id="PF01712"/>
    </source>
</evidence>
<reference evidence="7 8" key="1">
    <citation type="journal article" date="2015" name="Mol. Biochem. Parasitol.">
        <title>Identification of polymorphic genes for use in assemblage B genotyping assays through comparative genomics of multiple assemblage B Giardia duodenalis isolates.</title>
        <authorList>
            <person name="Wielinga C."/>
            <person name="Thompson R.C."/>
            <person name="Monis P."/>
            <person name="Ryan U."/>
        </authorList>
    </citation>
    <scope>NUCLEOTIDE SEQUENCE [LARGE SCALE GENOMIC DNA]</scope>
    <source>
        <strain evidence="7 8">BAH15c1</strain>
    </source>
</reference>
<dbReference type="VEuPathDB" id="GiardiaDB:QR46_1575"/>
<sequence length="272" mass="31900">MFTYWYISFRFTVSHFVAKNKMAARNLDTASHASEPKRDKKEDDMSFPYPKMFISISGLIGAGKTTLAEELAKEMGFPVYYEPVEDNIYLEDFYKDMKTYGFPMQVYLLNRRYQQHQQIIWSGDGAVQDRSIYEDAVFARILVKQGNMSKRDYKTYTDLYNNMSKYLTHPNFLIHLDVTPEESLERIKQRSRGCEAGIPLSYLQDLYDEYNIFLAEISKRIPVIRIRWANYRSAKELAMRVYAEMKKHQAIVDIPFDGTMTTAIPQSASNFY</sequence>
<evidence type="ECO:0000256" key="1">
    <source>
        <dbReference type="ARBA" id="ARBA00007420"/>
    </source>
</evidence>
<dbReference type="EMBL" id="JXTI01000033">
    <property type="protein sequence ID" value="KWX14396.1"/>
    <property type="molecule type" value="Genomic_DNA"/>
</dbReference>
<dbReference type="Proteomes" id="UP000070089">
    <property type="component" value="Unassembled WGS sequence"/>
</dbReference>
<proteinExistence type="inferred from homology"/>
<protein>
    <submittedName>
        <fullName evidence="7">Deoxynucleoside kinase</fullName>
    </submittedName>
</protein>
<keyword evidence="3" id="KW-0547">Nucleotide-binding</keyword>
<dbReference type="PANTHER" id="PTHR10513:SF35">
    <property type="entry name" value="DEOXYADENOSINE KINASE"/>
    <property type="match status" value="1"/>
</dbReference>
<dbReference type="GO" id="GO:0005737">
    <property type="term" value="C:cytoplasm"/>
    <property type="evidence" value="ECO:0007669"/>
    <property type="project" value="TreeGrafter"/>
</dbReference>
<dbReference type="AlphaFoldDB" id="A0A132NWE8"/>
<comment type="similarity">
    <text evidence="1">Belongs to the DCK/DGK family.</text>
</comment>
<comment type="caution">
    <text evidence="7">The sequence shown here is derived from an EMBL/GenBank/DDBJ whole genome shotgun (WGS) entry which is preliminary data.</text>
</comment>
<organism evidence="7 8">
    <name type="scientific">Giardia duodenalis assemblage B</name>
    <dbReference type="NCBI Taxonomy" id="1394984"/>
    <lineage>
        <taxon>Eukaryota</taxon>
        <taxon>Metamonada</taxon>
        <taxon>Diplomonadida</taxon>
        <taxon>Hexamitidae</taxon>
        <taxon>Giardiinae</taxon>
        <taxon>Giardia</taxon>
    </lineage>
</organism>
<evidence type="ECO:0000313" key="8">
    <source>
        <dbReference type="Proteomes" id="UP000070089"/>
    </source>
</evidence>
<dbReference type="FunFam" id="3.40.50.300:FF:000659">
    <property type="entry name" value="Deoxyguanosine kinase"/>
    <property type="match status" value="1"/>
</dbReference>
<dbReference type="GO" id="GO:0005524">
    <property type="term" value="F:ATP binding"/>
    <property type="evidence" value="ECO:0007669"/>
    <property type="project" value="UniProtKB-KW"/>
</dbReference>
<name>A0A132NWE8_GIAIN</name>
<keyword evidence="2" id="KW-0808">Transferase</keyword>
<gene>
    <name evidence="7" type="ORF">QR46_1575</name>
</gene>
<evidence type="ECO:0000256" key="4">
    <source>
        <dbReference type="ARBA" id="ARBA00022777"/>
    </source>
</evidence>
<dbReference type="InterPro" id="IPR031314">
    <property type="entry name" value="DNK_dom"/>
</dbReference>
<keyword evidence="4 7" id="KW-0418">Kinase</keyword>
<evidence type="ECO:0000256" key="2">
    <source>
        <dbReference type="ARBA" id="ARBA00022679"/>
    </source>
</evidence>
<dbReference type="Pfam" id="PF01712">
    <property type="entry name" value="dNK"/>
    <property type="match status" value="1"/>
</dbReference>
<dbReference type="OrthoDB" id="567086at2759"/>
<keyword evidence="5" id="KW-0067">ATP-binding</keyword>
<evidence type="ECO:0000256" key="3">
    <source>
        <dbReference type="ARBA" id="ARBA00022741"/>
    </source>
</evidence>
<dbReference type="InterPro" id="IPR027417">
    <property type="entry name" value="P-loop_NTPase"/>
</dbReference>
<evidence type="ECO:0000256" key="5">
    <source>
        <dbReference type="ARBA" id="ARBA00022840"/>
    </source>
</evidence>
<dbReference type="GO" id="GO:0019136">
    <property type="term" value="F:deoxynucleoside kinase activity"/>
    <property type="evidence" value="ECO:0007669"/>
    <property type="project" value="TreeGrafter"/>
</dbReference>
<dbReference type="PANTHER" id="PTHR10513">
    <property type="entry name" value="DEOXYNUCLEOSIDE KINASE"/>
    <property type="match status" value="1"/>
</dbReference>
<evidence type="ECO:0000313" key="7">
    <source>
        <dbReference type="EMBL" id="KWX14396.1"/>
    </source>
</evidence>
<dbReference type="CDD" id="cd01673">
    <property type="entry name" value="dNK"/>
    <property type="match status" value="1"/>
</dbReference>
<dbReference type="InterPro" id="IPR050566">
    <property type="entry name" value="Deoxyribonucleoside_kinase"/>
</dbReference>
<dbReference type="SUPFAM" id="SSF52540">
    <property type="entry name" value="P-loop containing nucleoside triphosphate hydrolases"/>
    <property type="match status" value="1"/>
</dbReference>
<feature type="domain" description="Deoxynucleoside kinase" evidence="6">
    <location>
        <begin position="54"/>
        <end position="247"/>
    </location>
</feature>
<dbReference type="Gene3D" id="3.40.50.300">
    <property type="entry name" value="P-loop containing nucleotide triphosphate hydrolases"/>
    <property type="match status" value="1"/>
</dbReference>
<accession>A0A132NWE8</accession>